<reference evidence="6 7" key="1">
    <citation type="journal article" date="2018" name="Mol. Genet. Genomics">
        <title>The red deer Cervus elaphus genome CerEla1.0: sequencing, annotating, genes, and chromosomes.</title>
        <authorList>
            <person name="Bana N.A."/>
            <person name="Nyiri A."/>
            <person name="Nagy J."/>
            <person name="Frank K."/>
            <person name="Nagy T."/>
            <person name="Steger V."/>
            <person name="Schiller M."/>
            <person name="Lakatos P."/>
            <person name="Sugar L."/>
            <person name="Horn P."/>
            <person name="Barta E."/>
            <person name="Orosz L."/>
        </authorList>
    </citation>
    <scope>NUCLEOTIDE SEQUENCE [LARGE SCALE GENOMIC DNA]</scope>
    <source>
        <strain evidence="6">Hungarian</strain>
    </source>
</reference>
<comment type="function">
    <text evidence="3">Rab9 effector required for endosome to trans-Golgi network (TGN) transport.</text>
</comment>
<evidence type="ECO:0000313" key="6">
    <source>
        <dbReference type="EMBL" id="OWK10474.1"/>
    </source>
</evidence>
<dbReference type="Pfam" id="PF24681">
    <property type="entry name" value="Kelch_KLHDC2_KLHL20_DRC7"/>
    <property type="match status" value="1"/>
</dbReference>
<comment type="caution">
    <text evidence="6">The sequence shown here is derived from an EMBL/GenBank/DDBJ whole genome shotgun (WGS) entry which is preliminary data.</text>
</comment>
<evidence type="ECO:0000256" key="1">
    <source>
        <dbReference type="ARBA" id="ARBA00022441"/>
    </source>
</evidence>
<dbReference type="PANTHER" id="PTHR46647">
    <property type="entry name" value="RAB9 EFFECTOR PROTEIN WITH KELCH MOTIFS"/>
    <property type="match status" value="1"/>
</dbReference>
<dbReference type="EMBL" id="MKHE01000011">
    <property type="protein sequence ID" value="OWK10474.1"/>
    <property type="molecule type" value="Genomic_DNA"/>
</dbReference>
<gene>
    <name evidence="6" type="ORF">Celaphus_00005232</name>
</gene>
<organism evidence="6 7">
    <name type="scientific">Cervus elaphus hippelaphus</name>
    <name type="common">European red deer</name>
    <dbReference type="NCBI Taxonomy" id="46360"/>
    <lineage>
        <taxon>Eukaryota</taxon>
        <taxon>Metazoa</taxon>
        <taxon>Chordata</taxon>
        <taxon>Craniata</taxon>
        <taxon>Vertebrata</taxon>
        <taxon>Euteleostomi</taxon>
        <taxon>Mammalia</taxon>
        <taxon>Eutheria</taxon>
        <taxon>Laurasiatheria</taxon>
        <taxon>Artiodactyla</taxon>
        <taxon>Ruminantia</taxon>
        <taxon>Pecora</taxon>
        <taxon>Cervidae</taxon>
        <taxon>Cervinae</taxon>
        <taxon>Cervus</taxon>
    </lineage>
</organism>
<evidence type="ECO:0000256" key="2">
    <source>
        <dbReference type="ARBA" id="ARBA00022737"/>
    </source>
</evidence>
<feature type="region of interest" description="Disordered" evidence="5">
    <location>
        <begin position="142"/>
        <end position="173"/>
    </location>
</feature>
<keyword evidence="1" id="KW-0880">Kelch repeat</keyword>
<dbReference type="Proteomes" id="UP000242450">
    <property type="component" value="Chromosome 11"/>
</dbReference>
<evidence type="ECO:0000256" key="3">
    <source>
        <dbReference type="ARBA" id="ARBA00037224"/>
    </source>
</evidence>
<dbReference type="OrthoDB" id="10251809at2759"/>
<dbReference type="InterPro" id="IPR052124">
    <property type="entry name" value="Rab9_kelch_effector"/>
</dbReference>
<dbReference type="InterPro" id="IPR015915">
    <property type="entry name" value="Kelch-typ_b-propeller"/>
</dbReference>
<dbReference type="PANTHER" id="PTHR46647:SF1">
    <property type="entry name" value="RAB9 EFFECTOR PROTEIN WITH KELCH MOTIFS"/>
    <property type="match status" value="1"/>
</dbReference>
<dbReference type="SUPFAM" id="SSF117281">
    <property type="entry name" value="Kelch motif"/>
    <property type="match status" value="1"/>
</dbReference>
<proteinExistence type="predicted"/>
<dbReference type="Gene3D" id="2.120.10.80">
    <property type="entry name" value="Kelch-type beta propeller"/>
    <property type="match status" value="1"/>
</dbReference>
<keyword evidence="7" id="KW-1185">Reference proteome</keyword>
<name>A0A212CX81_CEREH</name>
<sequence>MELHVFDANTLTWSQPETHGKPPSPRHGHVMVAAGTKLFIHGGLAGDNFYDDLHCIDISDMKWQKLTPTGAAPTGCAAHSAVAVGKHVYVFGGMTPTGALNTMYQYHIEKQHWTLLKFDNSPPAGRLDHSMCIIPWPGTCTSEKEDSNSATLNCDAEKGDSTEKGVTQGGDSHEESQADTLLCFVFGGMNTEGEIYDDCIVTAVD</sequence>
<evidence type="ECO:0000256" key="5">
    <source>
        <dbReference type="SAM" id="MobiDB-lite"/>
    </source>
</evidence>
<protein>
    <recommendedName>
        <fullName evidence="4">Rab9 effector protein with kelch motifs</fullName>
    </recommendedName>
</protein>
<dbReference type="AlphaFoldDB" id="A0A212CX81"/>
<accession>A0A212CX81</accession>
<evidence type="ECO:0000313" key="7">
    <source>
        <dbReference type="Proteomes" id="UP000242450"/>
    </source>
</evidence>
<evidence type="ECO:0000256" key="4">
    <source>
        <dbReference type="ARBA" id="ARBA00039295"/>
    </source>
</evidence>
<keyword evidence="2" id="KW-0677">Repeat</keyword>